<dbReference type="PANTHER" id="PTHR30203">
    <property type="entry name" value="OUTER MEMBRANE CATION EFFLUX PROTEIN"/>
    <property type="match status" value="1"/>
</dbReference>
<accession>A0A370F8T1</accession>
<dbReference type="Gene3D" id="1.20.1600.10">
    <property type="entry name" value="Outer membrane efflux proteins (OEP)"/>
    <property type="match status" value="1"/>
</dbReference>
<dbReference type="RefSeq" id="WP_425326723.1">
    <property type="nucleotide sequence ID" value="NZ_QQAV01000011.1"/>
</dbReference>
<evidence type="ECO:0000256" key="4">
    <source>
        <dbReference type="SAM" id="MobiDB-lite"/>
    </source>
</evidence>
<comment type="caution">
    <text evidence="5">The sequence shown here is derived from an EMBL/GenBank/DDBJ whole genome shotgun (WGS) entry which is preliminary data.</text>
</comment>
<feature type="region of interest" description="Disordered" evidence="4">
    <location>
        <begin position="1"/>
        <end position="20"/>
    </location>
</feature>
<reference evidence="5 6" key="1">
    <citation type="submission" date="2018-07" db="EMBL/GenBank/DDBJ databases">
        <title>Genomic Encyclopedia of Type Strains, Phase IV (KMG-IV): sequencing the most valuable type-strain genomes for metagenomic binning, comparative biology and taxonomic classification.</title>
        <authorList>
            <person name="Goeker M."/>
        </authorList>
    </citation>
    <scope>NUCLEOTIDE SEQUENCE [LARGE SCALE GENOMIC DNA]</scope>
    <source>
        <strain evidence="5 6">DSM 21352</strain>
    </source>
</reference>
<gene>
    <name evidence="5" type="ORF">DFR41_111119</name>
</gene>
<evidence type="ECO:0000256" key="1">
    <source>
        <dbReference type="ARBA" id="ARBA00007613"/>
    </source>
</evidence>
<dbReference type="GO" id="GO:0015562">
    <property type="term" value="F:efflux transmembrane transporter activity"/>
    <property type="evidence" value="ECO:0007669"/>
    <property type="project" value="InterPro"/>
</dbReference>
<organism evidence="5 6">
    <name type="scientific">Pseudacidovorax intermedius</name>
    <dbReference type="NCBI Taxonomy" id="433924"/>
    <lineage>
        <taxon>Bacteria</taxon>
        <taxon>Pseudomonadati</taxon>
        <taxon>Pseudomonadota</taxon>
        <taxon>Betaproteobacteria</taxon>
        <taxon>Burkholderiales</taxon>
        <taxon>Comamonadaceae</taxon>
        <taxon>Pseudacidovorax</taxon>
    </lineage>
</organism>
<keyword evidence="2 5" id="KW-0449">Lipoprotein</keyword>
<dbReference type="EMBL" id="QQAV01000011">
    <property type="protein sequence ID" value="RDI20143.1"/>
    <property type="molecule type" value="Genomic_DNA"/>
</dbReference>
<evidence type="ECO:0000313" key="5">
    <source>
        <dbReference type="EMBL" id="RDI20143.1"/>
    </source>
</evidence>
<dbReference type="Proteomes" id="UP000255265">
    <property type="component" value="Unassembled WGS sequence"/>
</dbReference>
<keyword evidence="2" id="KW-0812">Transmembrane</keyword>
<sequence length="536" mass="55547">MLPMPSFDQDRFPRCGRPALERRRSPKLPLTALCAALLMAGCAVGPDYQPPPVPSGASHGAFKEDGPWRPAAPKAADADSPWWSQFGDPQLDALVAQAMTASPTLAQASATYRQAQALVDGASAGFFPTVGASASGGRGRSKSNGTSVLGDTHAWSLQAAWEPDFFGKVSRGAEAAADSAQASAADLAAARLTLQAAVVNDYIQLRLDDRQKALYARTVAGYRDSLRLAQAQYRAGTALRSDVALAESNLASAEAQAIDIDLTRRQLEHALAVLLGRTPGEFSLPPLTEEASSPLALPVMPPGLPSQLLERRPDIAGAERRVAAANAQIGVATAAYYPDFTLSASGGFSGAGLTAWARTPDKVWALGFALAASIYDGGARSAKVAQARAAFDGAAAGYRQTVLAAFQDVEDNLAALRELAHEREAQNRAVKAARDSLRVVLSQYRAGTANYTTVVTTQALALTAERSALQLEGRQYAASVALVKALGGGWGTGQLPAIPHASDAADATPATAPAATPTAASAPSAEIAASARPATR</sequence>
<dbReference type="InterPro" id="IPR003423">
    <property type="entry name" value="OMP_efflux"/>
</dbReference>
<name>A0A370F8T1_9BURK</name>
<dbReference type="Gene3D" id="2.20.200.10">
    <property type="entry name" value="Outer membrane efflux proteins (OEP)"/>
    <property type="match status" value="1"/>
</dbReference>
<keyword evidence="6" id="KW-1185">Reference proteome</keyword>
<feature type="compositionally biased region" description="Basic and acidic residues" evidence="4">
    <location>
        <begin position="8"/>
        <end position="20"/>
    </location>
</feature>
<evidence type="ECO:0000256" key="2">
    <source>
        <dbReference type="RuleBase" id="RU362097"/>
    </source>
</evidence>
<dbReference type="SUPFAM" id="SSF56954">
    <property type="entry name" value="Outer membrane efflux proteins (OEP)"/>
    <property type="match status" value="1"/>
</dbReference>
<dbReference type="PANTHER" id="PTHR30203:SF33">
    <property type="entry name" value="BLR4455 PROTEIN"/>
    <property type="match status" value="1"/>
</dbReference>
<evidence type="ECO:0000256" key="3">
    <source>
        <dbReference type="SAM" id="Coils"/>
    </source>
</evidence>
<evidence type="ECO:0000313" key="6">
    <source>
        <dbReference type="Proteomes" id="UP000255265"/>
    </source>
</evidence>
<comment type="subcellular location">
    <subcellularLocation>
        <location evidence="2">Cell membrane</location>
        <topology evidence="2">Lipid-anchor</topology>
    </subcellularLocation>
</comment>
<comment type="similarity">
    <text evidence="1 2">Belongs to the outer membrane factor (OMF) (TC 1.B.17) family.</text>
</comment>
<keyword evidence="3" id="KW-0175">Coiled coil</keyword>
<keyword evidence="2" id="KW-0564">Palmitate</keyword>
<feature type="coiled-coil region" evidence="3">
    <location>
        <begin position="406"/>
        <end position="436"/>
    </location>
</feature>
<proteinExistence type="inferred from homology"/>
<dbReference type="Pfam" id="PF02321">
    <property type="entry name" value="OEP"/>
    <property type="match status" value="2"/>
</dbReference>
<protein>
    <submittedName>
        <fullName evidence="5">NodT family efflux transporter outer membrane factor (OMF) lipoprotein</fullName>
    </submittedName>
</protein>
<keyword evidence="2" id="KW-0472">Membrane</keyword>
<dbReference type="NCBIfam" id="TIGR01845">
    <property type="entry name" value="outer_NodT"/>
    <property type="match status" value="1"/>
</dbReference>
<keyword evidence="2" id="KW-1134">Transmembrane beta strand</keyword>
<feature type="region of interest" description="Disordered" evidence="4">
    <location>
        <begin position="53"/>
        <end position="78"/>
    </location>
</feature>
<feature type="region of interest" description="Disordered" evidence="4">
    <location>
        <begin position="503"/>
        <end position="536"/>
    </location>
</feature>
<dbReference type="InterPro" id="IPR010131">
    <property type="entry name" value="MdtP/NodT-like"/>
</dbReference>
<dbReference type="GO" id="GO:0005886">
    <property type="term" value="C:plasma membrane"/>
    <property type="evidence" value="ECO:0007669"/>
    <property type="project" value="UniProtKB-SubCell"/>
</dbReference>
<dbReference type="AlphaFoldDB" id="A0A370F8T1"/>